<feature type="compositionally biased region" description="Gly residues" evidence="1">
    <location>
        <begin position="267"/>
        <end position="276"/>
    </location>
</feature>
<proteinExistence type="predicted"/>
<dbReference type="EMBL" id="CADCUI010000087">
    <property type="protein sequence ID" value="CAA9367261.1"/>
    <property type="molecule type" value="Genomic_DNA"/>
</dbReference>
<feature type="compositionally biased region" description="Basic and acidic residues" evidence="1">
    <location>
        <begin position="45"/>
        <end position="57"/>
    </location>
</feature>
<feature type="compositionally biased region" description="Basic residues" evidence="1">
    <location>
        <begin position="204"/>
        <end position="217"/>
    </location>
</feature>
<keyword evidence="2" id="KW-0436">Ligase</keyword>
<feature type="compositionally biased region" description="Basic residues" evidence="1">
    <location>
        <begin position="152"/>
        <end position="174"/>
    </location>
</feature>
<feature type="compositionally biased region" description="Basic and acidic residues" evidence="1">
    <location>
        <begin position="175"/>
        <end position="188"/>
    </location>
</feature>
<evidence type="ECO:0000256" key="1">
    <source>
        <dbReference type="SAM" id="MobiDB-lite"/>
    </source>
</evidence>
<name>A0A6J4MS06_9ACTN</name>
<feature type="region of interest" description="Disordered" evidence="1">
    <location>
        <begin position="348"/>
        <end position="391"/>
    </location>
</feature>
<feature type="region of interest" description="Disordered" evidence="1">
    <location>
        <begin position="430"/>
        <end position="472"/>
    </location>
</feature>
<feature type="compositionally biased region" description="Basic residues" evidence="1">
    <location>
        <begin position="226"/>
        <end position="245"/>
    </location>
</feature>
<protein>
    <submittedName>
        <fullName evidence="2">Methylcrotonyl-CoA carboxylase carboxyl transferase subunit</fullName>
        <ecNumber evidence="2">6.4.1.4</ecNumber>
    </submittedName>
</protein>
<sequence>EHEGARRRAARAARDVPDRRLPGRPGEAHRPRQAARARPGRPPARPREPLPRAEPARRLRHVRRRHPRCRHRHGHRSGGRPGVRGGRQRRHRQGGHLLPVDGEEAPARPGGRPRQQAAVPLPRRLRRRLPAAAGRGLPRPRPLRTDLLQPGHHVRRGHRAGRRGHGLVHGGRRLRAGDVGRDGDRAGPGHDLPGRSAPGEGRDRRGRHRGGARRGRGPRPEVGGRRPPRRGRRARAGHRAVHRGHAAGGRAVLDPRPPSGGRPPPEGGRGGAGGGPRRALRRRADRLPHAVRRARGDPPGRRRQPVPRVQGAVRRVARDRVRAHLGAPGGHRRQQRDPLLRVGAQGGPLHRAVQPAPDADRVPPEHQRLHGRPRLREPGDRPRRRQAGDRGVLLRGAQAHRGHRWLVRRRQLRDVRARVRPALPVDVAQRADLGHGRRAGRVGAGDRAPRRHRRSRRQLDRGGGGRVQGADTRAVRAAGLAVLLHRPAVGRRHHRSGRHPAGPRHGARGRRPRAGTRAVLRHLQDV</sequence>
<accession>A0A6J4MS06</accession>
<dbReference type="EC" id="6.4.1.4" evidence="2"/>
<evidence type="ECO:0000313" key="2">
    <source>
        <dbReference type="EMBL" id="CAA9367261.1"/>
    </source>
</evidence>
<dbReference type="GO" id="GO:0016740">
    <property type="term" value="F:transferase activity"/>
    <property type="evidence" value="ECO:0007669"/>
    <property type="project" value="UniProtKB-KW"/>
</dbReference>
<feature type="compositionally biased region" description="Basic residues" evidence="1">
    <location>
        <begin position="488"/>
        <end position="514"/>
    </location>
</feature>
<reference evidence="2" key="1">
    <citation type="submission" date="2020-02" db="EMBL/GenBank/DDBJ databases">
        <authorList>
            <person name="Meier V. D."/>
        </authorList>
    </citation>
    <scope>NUCLEOTIDE SEQUENCE</scope>
    <source>
        <strain evidence="2">AVDCRST_MAG34</strain>
    </source>
</reference>
<feature type="compositionally biased region" description="Basic and acidic residues" evidence="1">
    <location>
        <begin position="1"/>
        <end position="30"/>
    </location>
</feature>
<dbReference type="AlphaFoldDB" id="A0A6J4MS06"/>
<organism evidence="2">
    <name type="scientific">uncultured Nocardioidaceae bacterium</name>
    <dbReference type="NCBI Taxonomy" id="253824"/>
    <lineage>
        <taxon>Bacteria</taxon>
        <taxon>Bacillati</taxon>
        <taxon>Actinomycetota</taxon>
        <taxon>Actinomycetes</taxon>
        <taxon>Propionibacteriales</taxon>
        <taxon>Nocardioidaceae</taxon>
        <taxon>environmental samples</taxon>
    </lineage>
</organism>
<feature type="region of interest" description="Disordered" evidence="1">
    <location>
        <begin position="488"/>
        <end position="517"/>
    </location>
</feature>
<dbReference type="GO" id="GO:0004485">
    <property type="term" value="F:methylcrotonoyl-CoA carboxylase activity"/>
    <property type="evidence" value="ECO:0007669"/>
    <property type="project" value="UniProtKB-EC"/>
</dbReference>
<feature type="non-terminal residue" evidence="2">
    <location>
        <position position="1"/>
    </location>
</feature>
<feature type="non-terminal residue" evidence="2">
    <location>
        <position position="526"/>
    </location>
</feature>
<feature type="compositionally biased region" description="Basic residues" evidence="1">
    <location>
        <begin position="278"/>
        <end position="293"/>
    </location>
</feature>
<feature type="compositionally biased region" description="Basic and acidic residues" evidence="1">
    <location>
        <begin position="358"/>
        <end position="381"/>
    </location>
</feature>
<feature type="region of interest" description="Disordered" evidence="1">
    <location>
        <begin position="1"/>
        <end position="316"/>
    </location>
</feature>
<keyword evidence="2" id="KW-0808">Transferase</keyword>
<feature type="compositionally biased region" description="Basic residues" evidence="1">
    <location>
        <begin position="58"/>
        <end position="78"/>
    </location>
</feature>
<feature type="compositionally biased region" description="Pro residues" evidence="1">
    <location>
        <begin position="255"/>
        <end position="266"/>
    </location>
</feature>
<gene>
    <name evidence="2" type="ORF">AVDCRST_MAG34-3089</name>
</gene>